<dbReference type="OrthoDB" id="5918848at2"/>
<dbReference type="EMBL" id="SNZB01000001">
    <property type="protein sequence ID" value="TDR23244.1"/>
    <property type="molecule type" value="Genomic_DNA"/>
</dbReference>
<comment type="caution">
    <text evidence="4">The sequence shown here is derived from an EMBL/GenBank/DDBJ whole genome shotgun (WGS) entry which is preliminary data.</text>
</comment>
<feature type="transmembrane region" description="Helical" evidence="3">
    <location>
        <begin position="7"/>
        <end position="28"/>
    </location>
</feature>
<protein>
    <submittedName>
        <fullName evidence="4">Type IV pilus assembly protein PilA</fullName>
    </submittedName>
</protein>
<dbReference type="PANTHER" id="PTHR30093">
    <property type="entry name" value="GENERAL SECRETION PATHWAY PROTEIN G"/>
    <property type="match status" value="1"/>
</dbReference>
<dbReference type="RefSeq" id="WP_099018101.1">
    <property type="nucleotide sequence ID" value="NZ_NIHB01000001.1"/>
</dbReference>
<comment type="similarity">
    <text evidence="1">Belongs to the N-Me-Phe pilin family.</text>
</comment>
<name>A0A4R6XY75_9GAMM</name>
<evidence type="ECO:0000313" key="4">
    <source>
        <dbReference type="EMBL" id="TDR23244.1"/>
    </source>
</evidence>
<dbReference type="GO" id="GO:0044096">
    <property type="term" value="C:type IV pilus"/>
    <property type="evidence" value="ECO:0007669"/>
    <property type="project" value="TreeGrafter"/>
</dbReference>
<dbReference type="GO" id="GO:0007155">
    <property type="term" value="P:cell adhesion"/>
    <property type="evidence" value="ECO:0007669"/>
    <property type="project" value="InterPro"/>
</dbReference>
<dbReference type="GO" id="GO:0043107">
    <property type="term" value="P:type IV pilus-dependent motility"/>
    <property type="evidence" value="ECO:0007669"/>
    <property type="project" value="TreeGrafter"/>
</dbReference>
<dbReference type="InterPro" id="IPR001082">
    <property type="entry name" value="Pilin"/>
</dbReference>
<sequence length="135" mass="14294">MKRNQQGFTLIELMIVIAIIAILMAYALPAYKDYTIRTKVGEGMTLASASKIAVTEYYQSEGSWPTTNTEAGVSSGNGNNVSATAVGANGVISVTYSGIAEVTDDLTLVPTDISGSIRWNCSTAIEAKYVPSSCR</sequence>
<dbReference type="PANTHER" id="PTHR30093:SF34">
    <property type="entry name" value="PREPILIN PEPTIDASE-DEPENDENT PROTEIN D"/>
    <property type="match status" value="1"/>
</dbReference>
<dbReference type="InterPro" id="IPR045584">
    <property type="entry name" value="Pilin-like"/>
</dbReference>
<dbReference type="Pfam" id="PF07963">
    <property type="entry name" value="N_methyl"/>
    <property type="match status" value="1"/>
</dbReference>
<keyword evidence="5" id="KW-1185">Reference proteome</keyword>
<dbReference type="SUPFAM" id="SSF54523">
    <property type="entry name" value="Pili subunits"/>
    <property type="match status" value="1"/>
</dbReference>
<keyword evidence="3" id="KW-0472">Membrane</keyword>
<proteinExistence type="inferred from homology"/>
<reference evidence="4 5" key="1">
    <citation type="submission" date="2019-03" db="EMBL/GenBank/DDBJ databases">
        <title>Genomic Encyclopedia of Type Strains, Phase IV (KMG-IV): sequencing the most valuable type-strain genomes for metagenomic binning, comparative biology and taxonomic classification.</title>
        <authorList>
            <person name="Goeker M."/>
        </authorList>
    </citation>
    <scope>NUCLEOTIDE SEQUENCE [LARGE SCALE GENOMIC DNA]</scope>
    <source>
        <strain evidence="4 5">DSM 25488</strain>
    </source>
</reference>
<keyword evidence="2" id="KW-0488">Methylation</keyword>
<dbReference type="InterPro" id="IPR012902">
    <property type="entry name" value="N_methyl_site"/>
</dbReference>
<gene>
    <name evidence="4" type="ORF">C8D91_0104</name>
</gene>
<evidence type="ECO:0000313" key="5">
    <source>
        <dbReference type="Proteomes" id="UP000295724"/>
    </source>
</evidence>
<keyword evidence="3" id="KW-1133">Transmembrane helix</keyword>
<dbReference type="Proteomes" id="UP000295724">
    <property type="component" value="Unassembled WGS sequence"/>
</dbReference>
<evidence type="ECO:0000256" key="2">
    <source>
        <dbReference type="ARBA" id="ARBA00022481"/>
    </source>
</evidence>
<evidence type="ECO:0000256" key="1">
    <source>
        <dbReference type="ARBA" id="ARBA00005233"/>
    </source>
</evidence>
<accession>A0A4R6XY75</accession>
<dbReference type="Pfam" id="PF00114">
    <property type="entry name" value="Pilin"/>
    <property type="match status" value="1"/>
</dbReference>
<organism evidence="4 5">
    <name type="scientific">Marinicella litoralis</name>
    <dbReference type="NCBI Taxonomy" id="644220"/>
    <lineage>
        <taxon>Bacteria</taxon>
        <taxon>Pseudomonadati</taxon>
        <taxon>Pseudomonadota</taxon>
        <taxon>Gammaproteobacteria</taxon>
        <taxon>Lysobacterales</taxon>
        <taxon>Marinicellaceae</taxon>
        <taxon>Marinicella</taxon>
    </lineage>
</organism>
<dbReference type="AlphaFoldDB" id="A0A4R6XY75"/>
<dbReference type="NCBIfam" id="TIGR02532">
    <property type="entry name" value="IV_pilin_GFxxxE"/>
    <property type="match status" value="1"/>
</dbReference>
<keyword evidence="3" id="KW-0812">Transmembrane</keyword>
<dbReference type="Gene3D" id="3.30.700.10">
    <property type="entry name" value="Glycoprotein, Type 4 Pilin"/>
    <property type="match status" value="1"/>
</dbReference>
<evidence type="ECO:0000256" key="3">
    <source>
        <dbReference type="SAM" id="Phobius"/>
    </source>
</evidence>